<dbReference type="PATRIC" id="fig|742734.4.peg.2465"/>
<evidence type="ECO:0000256" key="1">
    <source>
        <dbReference type="SAM" id="Phobius"/>
    </source>
</evidence>
<name>A0A0J9C784_9FIRM</name>
<keyword evidence="1" id="KW-0812">Transmembrane</keyword>
<sequence>MSVLKREYGKEQPYIGCGMFKIRLPLIHFRFTGPEAITGLCNSVTSLAAIATLVGILGIEDRQAWAVIVFSCLAYCLHWLLGDATVGGWITPALALVIVYLNGYGEGIPRMQAMCALQLELAVIFIVLGVTGGARKITGMVPPSIKSGIVMGTAVTAAFSQFKAGAGLYTYPITIFAGSMVVFYFMFSTYFKKHSDRIHLFKIMGRFAFACGVFVCLLVGAVTGEIDYSSVSFSQVLAVPDFAGAVRSMSPFFIGFAPLRIWLQALPIAFVAYIIAFGDFITVKQLGMDAAREDELVDYNTNRTNVVCGLRNLFLGLLTPFPPLGGPMSAPYAVSTFQRYKNSGREGMDSIWDGYGTNMILAVLGLFCYPLYLVALAGSGAVLAVLVMIQGYVCTQIAVSLSGDKTDLGIAGMMSGVMVAKGGAWGIGIGILLYFLLCGPEKIRKDYQFNLQKQREEDEVLQ</sequence>
<feature type="transmembrane region" description="Helical" evidence="1">
    <location>
        <begin position="64"/>
        <end position="81"/>
    </location>
</feature>
<organism evidence="2 3">
    <name type="scientific">[Clostridium] citroniae WAL-19142</name>
    <dbReference type="NCBI Taxonomy" id="742734"/>
    <lineage>
        <taxon>Bacteria</taxon>
        <taxon>Bacillati</taxon>
        <taxon>Bacillota</taxon>
        <taxon>Clostridia</taxon>
        <taxon>Lachnospirales</taxon>
        <taxon>Lachnospiraceae</taxon>
        <taxon>Enterocloster</taxon>
    </lineage>
</organism>
<evidence type="ECO:0008006" key="4">
    <source>
        <dbReference type="Google" id="ProtNLM"/>
    </source>
</evidence>
<feature type="transmembrane region" description="Helical" evidence="1">
    <location>
        <begin position="261"/>
        <end position="283"/>
    </location>
</feature>
<feature type="transmembrane region" description="Helical" evidence="1">
    <location>
        <begin position="413"/>
        <end position="437"/>
    </location>
</feature>
<feature type="transmembrane region" description="Helical" evidence="1">
    <location>
        <begin position="36"/>
        <end position="57"/>
    </location>
</feature>
<dbReference type="GeneID" id="93161766"/>
<dbReference type="OrthoDB" id="354989at2"/>
<feature type="transmembrane region" description="Helical" evidence="1">
    <location>
        <begin position="360"/>
        <end position="393"/>
    </location>
</feature>
<proteinExistence type="predicted"/>
<feature type="transmembrane region" description="Helical" evidence="1">
    <location>
        <begin position="116"/>
        <end position="134"/>
    </location>
</feature>
<gene>
    <name evidence="2" type="ORF">HMPREF9470_02291</name>
</gene>
<reference evidence="2 3" key="1">
    <citation type="submission" date="2011-04" db="EMBL/GenBank/DDBJ databases">
        <title>The Genome Sequence of Clostridium citroniae WAL-19142.</title>
        <authorList>
            <consortium name="The Broad Institute Genome Sequencing Platform"/>
            <person name="Earl A."/>
            <person name="Ward D."/>
            <person name="Feldgarden M."/>
            <person name="Gevers D."/>
            <person name="Warren Y.A."/>
            <person name="Tyrrell K.L."/>
            <person name="Citron D.M."/>
            <person name="Goldstein E.J."/>
            <person name="Daigneault M."/>
            <person name="Allen-Vercoe E."/>
            <person name="Young S.K."/>
            <person name="Zeng Q."/>
            <person name="Gargeya S."/>
            <person name="Fitzgerald M."/>
            <person name="Haas B."/>
            <person name="Abouelleil A."/>
            <person name="Alvarado L."/>
            <person name="Arachchi H.M."/>
            <person name="Berlin A."/>
            <person name="Brown A."/>
            <person name="Chapman S.B."/>
            <person name="Chen Z."/>
            <person name="Dunbar C."/>
            <person name="Freedman E."/>
            <person name="Gearin G."/>
            <person name="Gellesch M."/>
            <person name="Goldberg J."/>
            <person name="Griggs A."/>
            <person name="Gujja S."/>
            <person name="Heilman E.R."/>
            <person name="Heiman D."/>
            <person name="Howarth C."/>
            <person name="Larson L."/>
            <person name="Lui A."/>
            <person name="MacDonald P.J."/>
            <person name="Mehta T."/>
            <person name="Montmayeur A."/>
            <person name="Murphy C."/>
            <person name="Neiman D."/>
            <person name="Pearson M."/>
            <person name="Priest M."/>
            <person name="Roberts A."/>
            <person name="Saif S."/>
            <person name="Shea T."/>
            <person name="Shenoy N."/>
            <person name="Sisk P."/>
            <person name="Stolte C."/>
            <person name="Sykes S."/>
            <person name="White J."/>
            <person name="Yandava C."/>
            <person name="Wortman J."/>
            <person name="Nusbaum C."/>
            <person name="Birren B."/>
        </authorList>
    </citation>
    <scope>NUCLEOTIDE SEQUENCE [LARGE SCALE GENOMIC DNA]</scope>
    <source>
        <strain evidence="2 3">WAL-19142</strain>
    </source>
</reference>
<evidence type="ECO:0000313" key="3">
    <source>
        <dbReference type="Proteomes" id="UP000037392"/>
    </source>
</evidence>
<dbReference type="RefSeq" id="WP_007860818.1">
    <property type="nucleotide sequence ID" value="NZ_KQ235877.1"/>
</dbReference>
<feature type="transmembrane region" description="Helical" evidence="1">
    <location>
        <begin position="87"/>
        <end position="104"/>
    </location>
</feature>
<dbReference type="EMBL" id="ADLK01000019">
    <property type="protein sequence ID" value="KMW20276.1"/>
    <property type="molecule type" value="Genomic_DNA"/>
</dbReference>
<keyword evidence="1" id="KW-0472">Membrane</keyword>
<protein>
    <recommendedName>
        <fullName evidence="4">Xanthine/uracil/vitamin C permease</fullName>
    </recommendedName>
</protein>
<feature type="transmembrane region" description="Helical" evidence="1">
    <location>
        <begin position="169"/>
        <end position="191"/>
    </location>
</feature>
<keyword evidence="1" id="KW-1133">Transmembrane helix</keyword>
<evidence type="ECO:0000313" key="2">
    <source>
        <dbReference type="EMBL" id="KMW20276.1"/>
    </source>
</evidence>
<dbReference type="Proteomes" id="UP000037392">
    <property type="component" value="Unassembled WGS sequence"/>
</dbReference>
<dbReference type="AlphaFoldDB" id="A0A0J9C784"/>
<feature type="transmembrane region" description="Helical" evidence="1">
    <location>
        <begin position="203"/>
        <end position="223"/>
    </location>
</feature>
<accession>A0A0J9C784</accession>
<comment type="caution">
    <text evidence="2">The sequence shown here is derived from an EMBL/GenBank/DDBJ whole genome shotgun (WGS) entry which is preliminary data.</text>
</comment>